<dbReference type="InterPro" id="IPR029058">
    <property type="entry name" value="AB_hydrolase_fold"/>
</dbReference>
<name>A0A1V6C4E7_UNCT6</name>
<dbReference type="Proteomes" id="UP000485562">
    <property type="component" value="Unassembled WGS sequence"/>
</dbReference>
<sequence length="641" mass="72843">MNKTLWQYYVDKATEITDNALEDIKNLEQWKQERQQIKKEFFISMGLNSILEKSTSVIKTLGEFKGDGFIAKKIAYQILPDCWSSGHFYLPDPLPEKKLPAVLYACGHAGIGTHWYQKHAIMWARRGYACFVFETIIQSENTGWHHGLHTGKRLDWISLGYTAAGGELLNSIHALDVLCQMPEVDINRIGVTGISGGGAHSHFLAIADERIKTVATSAGISSIKSALGNRTMFQHCDCMYAHGNFQRDISEFSALIAPKPILYCFASHDNLFAVDEYKTLYSKVKRIYELYGCPEKCELFEYPGPHAYSDASIKKINEWFDRYVAEEQHPDVGLNNNDIIPEHIMSVFNGKSPEPNRLNLLPELLTVQRTRPLPKNEDEWEIIRTDTLKQLKTNVFHWLDRCNEKMEIRNIGKWDFEGRSFSRYRAENKGMEVYIEAYAPKITAETTIIALGDYGHNTTTLMKKIGESTKNCNQVLVESRACGRNAANIEHGNYCLYRAGALVGITPVMMWMNDLKYIVEFFRNILEYKTDIVLYGAGEAAGACLYYAIFDERISGVIIDDAPDTHAKGCYIPGILKEIDITEASGLIAPRMFGVVFPEILNLWVSKMHWGIRVYERLGIKNRYIMSHSTNIAITKVLSDI</sequence>
<reference evidence="2" key="1">
    <citation type="submission" date="2017-02" db="EMBL/GenBank/DDBJ databases">
        <title>Delving into the versatile metabolic prowess of the omnipresent phylum Bacteroidetes.</title>
        <authorList>
            <person name="Nobu M.K."/>
            <person name="Mei R."/>
            <person name="Narihiro T."/>
            <person name="Kuroda K."/>
            <person name="Liu W.-T."/>
        </authorList>
    </citation>
    <scope>NUCLEOTIDE SEQUENCE</scope>
    <source>
        <strain evidence="2">ADurb.Bin131</strain>
    </source>
</reference>
<evidence type="ECO:0000259" key="1">
    <source>
        <dbReference type="Pfam" id="PF05448"/>
    </source>
</evidence>
<protein>
    <submittedName>
        <fullName evidence="2">Acetyl xylan esterase (AXE1)</fullName>
    </submittedName>
</protein>
<comment type="caution">
    <text evidence="2">The sequence shown here is derived from an EMBL/GenBank/DDBJ whole genome shotgun (WGS) entry which is preliminary data.</text>
</comment>
<gene>
    <name evidence="2" type="ORF">BWX89_01667</name>
</gene>
<dbReference type="Gene3D" id="3.40.50.1820">
    <property type="entry name" value="alpha/beta hydrolase"/>
    <property type="match status" value="2"/>
</dbReference>
<dbReference type="AlphaFoldDB" id="A0A1V6C4E7"/>
<accession>A0A1V6C4E7</accession>
<dbReference type="Pfam" id="PF05448">
    <property type="entry name" value="AXE1"/>
    <property type="match status" value="1"/>
</dbReference>
<dbReference type="PANTHER" id="PTHR47381">
    <property type="entry name" value="ALPHA/BETA-HYDROLASES SUPERFAMILY PROTEIN"/>
    <property type="match status" value="1"/>
</dbReference>
<evidence type="ECO:0000313" key="2">
    <source>
        <dbReference type="EMBL" id="OQB71746.1"/>
    </source>
</evidence>
<dbReference type="InterPro" id="IPR008391">
    <property type="entry name" value="AXE1_dom"/>
</dbReference>
<dbReference type="EMBL" id="MWDQ01000150">
    <property type="protein sequence ID" value="OQB71746.1"/>
    <property type="molecule type" value="Genomic_DNA"/>
</dbReference>
<organism evidence="2">
    <name type="scientific">candidate division TA06 bacterium ADurb.Bin131</name>
    <dbReference type="NCBI Taxonomy" id="1852827"/>
    <lineage>
        <taxon>Bacteria</taxon>
        <taxon>Bacteria division TA06</taxon>
    </lineage>
</organism>
<feature type="domain" description="Acetyl xylan esterase" evidence="1">
    <location>
        <begin position="88"/>
        <end position="216"/>
    </location>
</feature>
<proteinExistence type="predicted"/>
<dbReference type="SUPFAM" id="SSF53474">
    <property type="entry name" value="alpha/beta-Hydrolases"/>
    <property type="match status" value="1"/>
</dbReference>
<dbReference type="PANTHER" id="PTHR47381:SF3">
    <property type="entry name" value="ALPHA_BETA-HYDROLASES SUPERFAMILY PROTEIN"/>
    <property type="match status" value="1"/>
</dbReference>